<dbReference type="RefSeq" id="WP_346060912.1">
    <property type="nucleotide sequence ID" value="NZ_BAAADR010000002.1"/>
</dbReference>
<protein>
    <submittedName>
        <fullName evidence="1">Uncharacterized protein</fullName>
    </submittedName>
</protein>
<dbReference type="EMBL" id="JBHSZP010000014">
    <property type="protein sequence ID" value="MFC7089537.1"/>
    <property type="molecule type" value="Genomic_DNA"/>
</dbReference>
<organism evidence="1 2">
    <name type="scientific">Halomonas salifodinae</name>
    <dbReference type="NCBI Taxonomy" id="438745"/>
    <lineage>
        <taxon>Bacteria</taxon>
        <taxon>Pseudomonadati</taxon>
        <taxon>Pseudomonadota</taxon>
        <taxon>Gammaproteobacteria</taxon>
        <taxon>Oceanospirillales</taxon>
        <taxon>Halomonadaceae</taxon>
        <taxon>Halomonas</taxon>
    </lineage>
</organism>
<evidence type="ECO:0000313" key="2">
    <source>
        <dbReference type="Proteomes" id="UP001596411"/>
    </source>
</evidence>
<keyword evidence="2" id="KW-1185">Reference proteome</keyword>
<comment type="caution">
    <text evidence="1">The sequence shown here is derived from an EMBL/GenBank/DDBJ whole genome shotgun (WGS) entry which is preliminary data.</text>
</comment>
<accession>A0ABW2EU86</accession>
<dbReference type="Proteomes" id="UP001596411">
    <property type="component" value="Unassembled WGS sequence"/>
</dbReference>
<gene>
    <name evidence="1" type="ORF">ACFQH5_08250</name>
</gene>
<evidence type="ECO:0000313" key="1">
    <source>
        <dbReference type="EMBL" id="MFC7089537.1"/>
    </source>
</evidence>
<sequence>MTRIPLAAVGRLLQLGRQGGVGMIAALHGYAALLAWCSRASCRSCPGCPIKEA</sequence>
<name>A0ABW2EU86_9GAMM</name>
<reference evidence="2" key="1">
    <citation type="journal article" date="2019" name="Int. J. Syst. Evol. Microbiol.">
        <title>The Global Catalogue of Microorganisms (GCM) 10K type strain sequencing project: providing services to taxonomists for standard genome sequencing and annotation.</title>
        <authorList>
            <consortium name="The Broad Institute Genomics Platform"/>
            <consortium name="The Broad Institute Genome Sequencing Center for Infectious Disease"/>
            <person name="Wu L."/>
            <person name="Ma J."/>
        </authorList>
    </citation>
    <scope>NUCLEOTIDE SEQUENCE [LARGE SCALE GENOMIC DNA]</scope>
    <source>
        <strain evidence="2">CGMCC 1.13666</strain>
    </source>
</reference>
<proteinExistence type="predicted"/>